<keyword evidence="3" id="KW-0997">Cell inner membrane</keyword>
<dbReference type="GO" id="GO:0009247">
    <property type="term" value="P:glycolipid biosynthetic process"/>
    <property type="evidence" value="ECO:0007669"/>
    <property type="project" value="UniProtKB-ARBA"/>
</dbReference>
<gene>
    <name evidence="7" type="ORF">I0K15_02610</name>
</gene>
<dbReference type="PANTHER" id="PTHR30606">
    <property type="entry name" value="LIPID A BIOSYNTHESIS LAUROYL ACYLTRANSFERASE"/>
    <property type="match status" value="1"/>
</dbReference>
<comment type="subcellular location">
    <subcellularLocation>
        <location evidence="1">Cell inner membrane</location>
    </subcellularLocation>
</comment>
<keyword evidence="6 7" id="KW-0012">Acyltransferase</keyword>
<evidence type="ECO:0000256" key="5">
    <source>
        <dbReference type="ARBA" id="ARBA00023136"/>
    </source>
</evidence>
<proteinExistence type="predicted"/>
<protein>
    <submittedName>
        <fullName evidence="7">Lauroyl acyltransferase</fullName>
    </submittedName>
</protein>
<evidence type="ECO:0000313" key="7">
    <source>
        <dbReference type="EMBL" id="QPH54691.1"/>
    </source>
</evidence>
<dbReference type="Proteomes" id="UP000594800">
    <property type="component" value="Chromosome"/>
</dbReference>
<dbReference type="EMBL" id="CP064942">
    <property type="protein sequence ID" value="QPH54691.1"/>
    <property type="molecule type" value="Genomic_DNA"/>
</dbReference>
<evidence type="ECO:0000256" key="4">
    <source>
        <dbReference type="ARBA" id="ARBA00022679"/>
    </source>
</evidence>
<dbReference type="PANTHER" id="PTHR30606:SF10">
    <property type="entry name" value="PHOSPHATIDYLINOSITOL MANNOSIDE ACYLTRANSFERASE"/>
    <property type="match status" value="1"/>
</dbReference>
<dbReference type="AlphaFoldDB" id="A0A7S9LSW8"/>
<evidence type="ECO:0000256" key="2">
    <source>
        <dbReference type="ARBA" id="ARBA00022475"/>
    </source>
</evidence>
<dbReference type="RefSeq" id="WP_196103899.1">
    <property type="nucleotide sequence ID" value="NZ_CP064942.1"/>
</dbReference>
<keyword evidence="5" id="KW-0472">Membrane</keyword>
<dbReference type="GO" id="GO:0005886">
    <property type="term" value="C:plasma membrane"/>
    <property type="evidence" value="ECO:0007669"/>
    <property type="project" value="UniProtKB-SubCell"/>
</dbReference>
<evidence type="ECO:0000313" key="8">
    <source>
        <dbReference type="Proteomes" id="UP000594800"/>
    </source>
</evidence>
<dbReference type="InterPro" id="IPR004960">
    <property type="entry name" value="LipA_acyltrans"/>
</dbReference>
<keyword evidence="2" id="KW-1003">Cell membrane</keyword>
<name>A0A7S9LSW8_9RHOB</name>
<dbReference type="GO" id="GO:0016746">
    <property type="term" value="F:acyltransferase activity"/>
    <property type="evidence" value="ECO:0007669"/>
    <property type="project" value="UniProtKB-KW"/>
</dbReference>
<keyword evidence="4 7" id="KW-0808">Transferase</keyword>
<evidence type="ECO:0000256" key="1">
    <source>
        <dbReference type="ARBA" id="ARBA00004533"/>
    </source>
</evidence>
<dbReference type="Pfam" id="PF03279">
    <property type="entry name" value="Lip_A_acyltrans"/>
    <property type="match status" value="1"/>
</dbReference>
<evidence type="ECO:0000256" key="6">
    <source>
        <dbReference type="ARBA" id="ARBA00023315"/>
    </source>
</evidence>
<evidence type="ECO:0000256" key="3">
    <source>
        <dbReference type="ARBA" id="ARBA00022519"/>
    </source>
</evidence>
<dbReference type="CDD" id="cd07984">
    <property type="entry name" value="LPLAT_LABLAT-like"/>
    <property type="match status" value="1"/>
</dbReference>
<sequence length="288" mass="32475">MSDRYKDLSYRLSNGVLRVLARVIRVLPYNRRVALGGWIGRNVISRLPEARRRVERNFDKVLPDLPPARRQEILRGAGDNFGRVMVEEMMMEDVIADPSRFRAGGPGLEVLRKACAEKTGAVIAAMHFGNWEGLRAWGRTRDLEIGGVYRTHNNPYYNEDFVGTLKVLSEHAFPKGRDGTRGLIRHLRSGGIVAILVDQKQSGAPLIDFLGHPAETTTSAAKLAKSMGVPLVANASFRAEDGLSFDSVVSAPIPHGDEEEMMRAVNAQLSTWIMERPEQWFWFHRRWR</sequence>
<organism evidence="7 8">
    <name type="scientific">Pontivivens ytuae</name>
    <dbReference type="NCBI Taxonomy" id="2789856"/>
    <lineage>
        <taxon>Bacteria</taxon>
        <taxon>Pseudomonadati</taxon>
        <taxon>Pseudomonadota</taxon>
        <taxon>Alphaproteobacteria</taxon>
        <taxon>Rhodobacterales</taxon>
        <taxon>Paracoccaceae</taxon>
        <taxon>Pontivivens</taxon>
    </lineage>
</organism>
<reference evidence="7 8" key="1">
    <citation type="submission" date="2020-11" db="EMBL/GenBank/DDBJ databases">
        <title>Description of Pontivivens ytuae sp. nov. isolated from deep sea sediment of Mariana Trench.</title>
        <authorList>
            <person name="Wang Z."/>
            <person name="Sun Q.-L."/>
            <person name="Xu X.-D."/>
            <person name="Tang Y.-Z."/>
            <person name="Zhang J."/>
        </authorList>
    </citation>
    <scope>NUCLEOTIDE SEQUENCE [LARGE SCALE GENOMIC DNA]</scope>
    <source>
        <strain evidence="7 8">MT2928</strain>
    </source>
</reference>
<dbReference type="KEGG" id="poz:I0K15_02610"/>
<keyword evidence="8" id="KW-1185">Reference proteome</keyword>
<accession>A0A7S9LSW8</accession>